<dbReference type="KEGG" id="ure:UREG_03566"/>
<dbReference type="HOGENOM" id="CLU_1769470_0_0_1"/>
<organism evidence="1 2">
    <name type="scientific">Uncinocarpus reesii (strain UAMH 1704)</name>
    <dbReference type="NCBI Taxonomy" id="336963"/>
    <lineage>
        <taxon>Eukaryota</taxon>
        <taxon>Fungi</taxon>
        <taxon>Dikarya</taxon>
        <taxon>Ascomycota</taxon>
        <taxon>Pezizomycotina</taxon>
        <taxon>Eurotiomycetes</taxon>
        <taxon>Eurotiomycetidae</taxon>
        <taxon>Onygenales</taxon>
        <taxon>Onygenaceae</taxon>
        <taxon>Uncinocarpus</taxon>
    </lineage>
</organism>
<dbReference type="AlphaFoldDB" id="C4JR84"/>
<dbReference type="VEuPathDB" id="FungiDB:UREG_03566"/>
<gene>
    <name evidence="1" type="ORF">UREG_03566</name>
</gene>
<dbReference type="GeneID" id="8437468"/>
<keyword evidence="2" id="KW-1185">Reference proteome</keyword>
<reference evidence="2" key="1">
    <citation type="journal article" date="2009" name="Genome Res.">
        <title>Comparative genomic analyses of the human fungal pathogens Coccidioides and their relatives.</title>
        <authorList>
            <person name="Sharpton T.J."/>
            <person name="Stajich J.E."/>
            <person name="Rounsley S.D."/>
            <person name="Gardner M.J."/>
            <person name="Wortman J.R."/>
            <person name="Jordar V.S."/>
            <person name="Maiti R."/>
            <person name="Kodira C.D."/>
            <person name="Neafsey D.E."/>
            <person name="Zeng Q."/>
            <person name="Hung C.-Y."/>
            <person name="McMahan C."/>
            <person name="Muszewska A."/>
            <person name="Grynberg M."/>
            <person name="Mandel M.A."/>
            <person name="Kellner E.M."/>
            <person name="Barker B.M."/>
            <person name="Galgiani J.N."/>
            <person name="Orbach M.J."/>
            <person name="Kirkland T.N."/>
            <person name="Cole G.T."/>
            <person name="Henn M.R."/>
            <person name="Birren B.W."/>
            <person name="Taylor J.W."/>
        </authorList>
    </citation>
    <scope>NUCLEOTIDE SEQUENCE [LARGE SCALE GENOMIC DNA]</scope>
    <source>
        <strain evidence="2">UAMH 1704</strain>
    </source>
</reference>
<dbReference type="InParanoid" id="C4JR84"/>
<evidence type="ECO:0000313" key="1">
    <source>
        <dbReference type="EMBL" id="EEP78720.1"/>
    </source>
</evidence>
<dbReference type="EMBL" id="CH476616">
    <property type="protein sequence ID" value="EEP78720.1"/>
    <property type="molecule type" value="Genomic_DNA"/>
</dbReference>
<dbReference type="Proteomes" id="UP000002058">
    <property type="component" value="Unassembled WGS sequence"/>
</dbReference>
<proteinExistence type="predicted"/>
<dbReference type="RefSeq" id="XP_002544049.1">
    <property type="nucleotide sequence ID" value="XM_002544003.1"/>
</dbReference>
<sequence>MGIVGSLLAAGIQSAALETERCFGIADGVIVPTIPCQSALSNPEKLLDAGSFKHQTQKLVRRPEPAVQSCAAGMHEIRAHRLQPGVQSSRGKPICTLQSTSTRMTKGKRTSGVQGSIRFNGAAASTDSVEARDPTNGFSGRVWLESL</sequence>
<accession>C4JR84</accession>
<protein>
    <submittedName>
        <fullName evidence="1">Uncharacterized protein</fullName>
    </submittedName>
</protein>
<name>C4JR84_UNCRE</name>
<evidence type="ECO:0000313" key="2">
    <source>
        <dbReference type="Proteomes" id="UP000002058"/>
    </source>
</evidence>